<evidence type="ECO:0000313" key="2">
    <source>
        <dbReference type="EMBL" id="KAK7692644.1"/>
    </source>
</evidence>
<protein>
    <recommendedName>
        <fullName evidence="4">Transmembrane protein</fullName>
    </recommendedName>
</protein>
<sequence>MLAQHSLPLYPRRITYPNPSLPLKRPNFVVDDMSSCDTLSYSLEAASGLSSGDVNWYLATKYGFFVILGAWFWDVVMVIGEELTMLKKHLFSVPNVVYILSRALTFGTVLSAIIFISRSDINCVNAFRALAWMGAFALPTNAALFLLRVNGVFGHSRLATFSFVFLWLSTFASLTLPFGARPINIDHSLFCTIGSSDRYGGAGFITLTIFDTIVFVSITLRILSFTAKTTWRAWLYAFISGRGIGHVSRAILQTGQLYYLATCCVNIASTIVTFGAFGPPQFQGVVLVLNVALQNAMACKVYRILRLNLALGDSSRSTAMSSTLNFAGTPIQSDPFGWSETQKQSNTTLDGRYIVFSSIKSQETNVVVDSQSCSSTEEQTDFTVV</sequence>
<keyword evidence="1" id="KW-1133">Transmembrane helix</keyword>
<proteinExistence type="predicted"/>
<reference evidence="2 3" key="1">
    <citation type="submission" date="2022-09" db="EMBL/GenBank/DDBJ databases">
        <authorList>
            <person name="Palmer J.M."/>
        </authorList>
    </citation>
    <scope>NUCLEOTIDE SEQUENCE [LARGE SCALE GENOMIC DNA]</scope>
    <source>
        <strain evidence="2 3">DSM 7382</strain>
    </source>
</reference>
<feature type="transmembrane region" description="Helical" evidence="1">
    <location>
        <begin position="96"/>
        <end position="117"/>
    </location>
</feature>
<organism evidence="2 3">
    <name type="scientific">Cerrena zonata</name>
    <dbReference type="NCBI Taxonomy" id="2478898"/>
    <lineage>
        <taxon>Eukaryota</taxon>
        <taxon>Fungi</taxon>
        <taxon>Dikarya</taxon>
        <taxon>Basidiomycota</taxon>
        <taxon>Agaricomycotina</taxon>
        <taxon>Agaricomycetes</taxon>
        <taxon>Polyporales</taxon>
        <taxon>Cerrenaceae</taxon>
        <taxon>Cerrena</taxon>
    </lineage>
</organism>
<accession>A0AAW0GNI5</accession>
<feature type="transmembrane region" description="Helical" evidence="1">
    <location>
        <begin position="62"/>
        <end position="84"/>
    </location>
</feature>
<feature type="transmembrane region" description="Helical" evidence="1">
    <location>
        <begin position="159"/>
        <end position="179"/>
    </location>
</feature>
<gene>
    <name evidence="2" type="ORF">QCA50_004277</name>
</gene>
<dbReference type="Proteomes" id="UP001385951">
    <property type="component" value="Unassembled WGS sequence"/>
</dbReference>
<evidence type="ECO:0000313" key="3">
    <source>
        <dbReference type="Proteomes" id="UP001385951"/>
    </source>
</evidence>
<feature type="transmembrane region" description="Helical" evidence="1">
    <location>
        <begin position="129"/>
        <end position="147"/>
    </location>
</feature>
<evidence type="ECO:0008006" key="4">
    <source>
        <dbReference type="Google" id="ProtNLM"/>
    </source>
</evidence>
<keyword evidence="1" id="KW-0812">Transmembrane</keyword>
<feature type="transmembrane region" description="Helical" evidence="1">
    <location>
        <begin position="257"/>
        <end position="278"/>
    </location>
</feature>
<evidence type="ECO:0000256" key="1">
    <source>
        <dbReference type="SAM" id="Phobius"/>
    </source>
</evidence>
<name>A0AAW0GNI5_9APHY</name>
<dbReference type="AlphaFoldDB" id="A0AAW0GNI5"/>
<comment type="caution">
    <text evidence="2">The sequence shown here is derived from an EMBL/GenBank/DDBJ whole genome shotgun (WGS) entry which is preliminary data.</text>
</comment>
<dbReference type="EMBL" id="JASBNA010000004">
    <property type="protein sequence ID" value="KAK7692644.1"/>
    <property type="molecule type" value="Genomic_DNA"/>
</dbReference>
<feature type="transmembrane region" description="Helical" evidence="1">
    <location>
        <begin position="199"/>
        <end position="223"/>
    </location>
</feature>
<keyword evidence="1" id="KW-0472">Membrane</keyword>
<keyword evidence="3" id="KW-1185">Reference proteome</keyword>